<evidence type="ECO:0000256" key="1">
    <source>
        <dbReference type="ARBA" id="ARBA00022884"/>
    </source>
</evidence>
<dbReference type="Proteomes" id="UP000006683">
    <property type="component" value="Chromosome"/>
</dbReference>
<dbReference type="InterPro" id="IPR035979">
    <property type="entry name" value="RBD_domain_sf"/>
</dbReference>
<dbReference type="GeneID" id="67182457"/>
<evidence type="ECO:0000313" key="5">
    <source>
        <dbReference type="Proteomes" id="UP000006683"/>
    </source>
</evidence>
<dbReference type="AlphaFoldDB" id="E1SWH1"/>
<dbReference type="RefSeq" id="WP_013345759.1">
    <property type="nucleotide sequence ID" value="NC_014541.1"/>
</dbReference>
<dbReference type="HOGENOM" id="CLU_012062_28_8_6"/>
<name>E1SWH1_FERBD</name>
<dbReference type="OrthoDB" id="9798855at2"/>
<dbReference type="CDD" id="cd21608">
    <property type="entry name" value="RRM2_NsCP33_like"/>
    <property type="match status" value="1"/>
</dbReference>
<evidence type="ECO:0000259" key="3">
    <source>
        <dbReference type="PROSITE" id="PS50102"/>
    </source>
</evidence>
<accession>E1SWH1</accession>
<protein>
    <submittedName>
        <fullName evidence="4">RNP-1 like RNA-binding protein</fullName>
    </submittedName>
</protein>
<reference evidence="4 5" key="1">
    <citation type="journal article" date="2010" name="Stand. Genomic Sci.">
        <title>Complete genome sequence of Ferrimonas balearica type strain (PAT).</title>
        <authorList>
            <person name="Nolan M."/>
            <person name="Sikorski J."/>
            <person name="Davenport K."/>
            <person name="Lucas S."/>
            <person name="Glavina Del Rio T."/>
            <person name="Tice H."/>
            <person name="Cheng J."/>
            <person name="Goodwin L."/>
            <person name="Pitluck S."/>
            <person name="Liolios K."/>
            <person name="Ivanova N."/>
            <person name="Mavromatis K."/>
            <person name="Ovchinnikova G."/>
            <person name="Pati A."/>
            <person name="Chen A."/>
            <person name="Palaniappan K."/>
            <person name="Land M."/>
            <person name="Hauser L."/>
            <person name="Chang Y."/>
            <person name="Jeffries C."/>
            <person name="Tapia R."/>
            <person name="Brettin T."/>
            <person name="Detter J."/>
            <person name="Han C."/>
            <person name="Yasawong M."/>
            <person name="Rohde M."/>
            <person name="Tindall B."/>
            <person name="Goker M."/>
            <person name="Woyke T."/>
            <person name="Bristow J."/>
            <person name="Eisen J."/>
            <person name="Markowitz V."/>
            <person name="Hugenholtz P."/>
            <person name="Kyrpides N."/>
            <person name="Klenk H."/>
            <person name="Lapidus A."/>
        </authorList>
    </citation>
    <scope>NUCLEOTIDE SEQUENCE [LARGE SCALE GENOMIC DNA]</scope>
    <source>
        <strain evidence="5">DSM 9799 / CCM 4581 / KCTC 23876 / PAT</strain>
    </source>
</reference>
<dbReference type="InterPro" id="IPR000504">
    <property type="entry name" value="RRM_dom"/>
</dbReference>
<dbReference type="Pfam" id="PF00076">
    <property type="entry name" value="RRM_1"/>
    <property type="match status" value="1"/>
</dbReference>
<feature type="region of interest" description="Disordered" evidence="2">
    <location>
        <begin position="67"/>
        <end position="90"/>
    </location>
</feature>
<gene>
    <name evidence="4" type="ordered locus">Fbal_2250</name>
</gene>
<feature type="compositionally biased region" description="Basic and acidic residues" evidence="2">
    <location>
        <begin position="73"/>
        <end position="84"/>
    </location>
</feature>
<organism evidence="4 5">
    <name type="scientific">Ferrimonas balearica (strain DSM 9799 / CCM 4581 / KCTC 23876 / PAT)</name>
    <dbReference type="NCBI Taxonomy" id="550540"/>
    <lineage>
        <taxon>Bacteria</taxon>
        <taxon>Pseudomonadati</taxon>
        <taxon>Pseudomonadota</taxon>
        <taxon>Gammaproteobacteria</taxon>
        <taxon>Alteromonadales</taxon>
        <taxon>Ferrimonadaceae</taxon>
        <taxon>Ferrimonas</taxon>
    </lineage>
</organism>
<proteinExistence type="predicted"/>
<dbReference type="PANTHER" id="PTHR48027">
    <property type="entry name" value="HETEROGENEOUS NUCLEAR RIBONUCLEOPROTEIN 87F-RELATED"/>
    <property type="match status" value="1"/>
</dbReference>
<dbReference type="InterPro" id="IPR052462">
    <property type="entry name" value="SLIRP/GR-RBP-like"/>
</dbReference>
<dbReference type="SUPFAM" id="SSF54928">
    <property type="entry name" value="RNA-binding domain, RBD"/>
    <property type="match status" value="1"/>
</dbReference>
<dbReference type="InterPro" id="IPR012677">
    <property type="entry name" value="Nucleotide-bd_a/b_plait_sf"/>
</dbReference>
<evidence type="ECO:0000256" key="2">
    <source>
        <dbReference type="SAM" id="MobiDB-lite"/>
    </source>
</evidence>
<evidence type="ECO:0000313" key="4">
    <source>
        <dbReference type="EMBL" id="ADN76453.1"/>
    </source>
</evidence>
<dbReference type="PROSITE" id="PS50102">
    <property type="entry name" value="RRM"/>
    <property type="match status" value="1"/>
</dbReference>
<keyword evidence="5" id="KW-1185">Reference proteome</keyword>
<dbReference type="GO" id="GO:0003723">
    <property type="term" value="F:RNA binding"/>
    <property type="evidence" value="ECO:0007669"/>
    <property type="project" value="UniProtKB-KW"/>
</dbReference>
<dbReference type="InterPro" id="IPR048289">
    <property type="entry name" value="RRM2_NsCP33-like"/>
</dbReference>
<dbReference type="SMART" id="SM00360">
    <property type="entry name" value="RRM"/>
    <property type="match status" value="1"/>
</dbReference>
<keyword evidence="1" id="KW-0694">RNA-binding</keyword>
<feature type="domain" description="RRM" evidence="3">
    <location>
        <begin position="1"/>
        <end position="79"/>
    </location>
</feature>
<sequence>MNIYIGNLSYSVTSEDLQAAFAAHGEVLSANVIMDRETGRSKGFGFVEMPNSDEGLKAIQALNEQPLSGRNIRVNEAKPREPRPPRRSRY</sequence>
<dbReference type="eggNOG" id="COG0724">
    <property type="taxonomic scope" value="Bacteria"/>
</dbReference>
<dbReference type="EMBL" id="CP002209">
    <property type="protein sequence ID" value="ADN76453.1"/>
    <property type="molecule type" value="Genomic_DNA"/>
</dbReference>
<dbReference type="STRING" id="550540.Fbal_2250"/>
<dbReference type="KEGG" id="fbl:Fbal_2250"/>
<dbReference type="Gene3D" id="3.30.70.330">
    <property type="match status" value="1"/>
</dbReference>